<accession>A0AAU7T4F0</accession>
<feature type="transmembrane region" description="Helical" evidence="2">
    <location>
        <begin position="44"/>
        <end position="65"/>
    </location>
</feature>
<feature type="compositionally biased region" description="Polar residues" evidence="1">
    <location>
        <begin position="198"/>
        <end position="212"/>
    </location>
</feature>
<gene>
    <name evidence="3" type="ORF">ABN611_24510</name>
</gene>
<keyword evidence="2" id="KW-0812">Transmembrane</keyword>
<dbReference type="AlphaFoldDB" id="A0AAU7T4F0"/>
<proteinExistence type="predicted"/>
<dbReference type="EMBL" id="CP158165">
    <property type="protein sequence ID" value="XBV21721.1"/>
    <property type="molecule type" value="Genomic_DNA"/>
</dbReference>
<feature type="region of interest" description="Disordered" evidence="1">
    <location>
        <begin position="69"/>
        <end position="99"/>
    </location>
</feature>
<feature type="region of interest" description="Disordered" evidence="1">
    <location>
        <begin position="178"/>
        <end position="218"/>
    </location>
</feature>
<keyword evidence="2" id="KW-0472">Membrane</keyword>
<reference evidence="3" key="1">
    <citation type="submission" date="2024-06" db="EMBL/GenBank/DDBJ databases">
        <title>Kribbella sp. strain HUAS MG21 genome sequences.</title>
        <authorList>
            <person name="Mo P."/>
        </authorList>
    </citation>
    <scope>NUCLEOTIDE SEQUENCE</scope>
    <source>
        <strain evidence="3">HUAS MG21</strain>
    </source>
</reference>
<keyword evidence="2" id="KW-1133">Transmembrane helix</keyword>
<name>A0AAU7T4F0_9ACTN</name>
<evidence type="ECO:0000256" key="1">
    <source>
        <dbReference type="SAM" id="MobiDB-lite"/>
    </source>
</evidence>
<dbReference type="RefSeq" id="WP_350274579.1">
    <property type="nucleotide sequence ID" value="NZ_CP158165.1"/>
</dbReference>
<evidence type="ECO:0000313" key="3">
    <source>
        <dbReference type="EMBL" id="XBV21721.1"/>
    </source>
</evidence>
<protein>
    <submittedName>
        <fullName evidence="3">Uncharacterized protein</fullName>
    </submittedName>
</protein>
<evidence type="ECO:0000256" key="2">
    <source>
        <dbReference type="SAM" id="Phobius"/>
    </source>
</evidence>
<sequence>MNETERRLTEELERAAATKTVDVDHLWQQVHERTTRPVRRRRPIAPYLAAAAVAGVLVVSATLLADSNQETPAATASPGPKKKPAPKTSGPRPATVGDWACKDRRQLQPGTDSMTFKPVRAVLDPAKAPPEAVAYGVPLYEFTLNGKSGTLDYADAAGRRIARTELTRTTTGWLVGGRTVCSGPGGRPSPDPVALGRHTSSPLPLDPQSAQVKATPPVGDPILLDDRTYYDAAGMLRHRTLYVFATKGGYEYASMPGEEGSYAIGGQREDTIGGTVLSPAVGTDTTYIFGADDNLGMVLSYLTKQRAVEGLTSRDSATDAAGVSQHFAFPGGRTLHTVVPAPAADGNTYVTVRRTTGDDPPRRF</sequence>
<organism evidence="3">
    <name type="scientific">Kribbella sp. HUAS MG21</name>
    <dbReference type="NCBI Taxonomy" id="3160966"/>
    <lineage>
        <taxon>Bacteria</taxon>
        <taxon>Bacillati</taxon>
        <taxon>Actinomycetota</taxon>
        <taxon>Actinomycetes</taxon>
        <taxon>Propionibacteriales</taxon>
        <taxon>Kribbellaceae</taxon>
        <taxon>Kribbella</taxon>
    </lineage>
</organism>